<keyword evidence="3" id="KW-1185">Reference proteome</keyword>
<dbReference type="PhylomeDB" id="B8MLV8"/>
<dbReference type="Gene3D" id="3.40.630.30">
    <property type="match status" value="1"/>
</dbReference>
<feature type="domain" description="N-acetyltransferase" evidence="1">
    <location>
        <begin position="164"/>
        <end position="241"/>
    </location>
</feature>
<dbReference type="InParanoid" id="B8MLV8"/>
<dbReference type="OrthoDB" id="2744543at2759"/>
<dbReference type="AlphaFoldDB" id="B8MLV8"/>
<dbReference type="CDD" id="cd04301">
    <property type="entry name" value="NAT_SF"/>
    <property type="match status" value="1"/>
</dbReference>
<dbReference type="RefSeq" id="XP_002486122.1">
    <property type="nucleotide sequence ID" value="XM_002486077.1"/>
</dbReference>
<dbReference type="EMBL" id="EQ962658">
    <property type="protein sequence ID" value="EED13884.1"/>
    <property type="molecule type" value="Genomic_DNA"/>
</dbReference>
<dbReference type="InterPro" id="IPR052523">
    <property type="entry name" value="Trichothecene_AcTrans"/>
</dbReference>
<dbReference type="PANTHER" id="PTHR42791:SF1">
    <property type="entry name" value="N-ACETYLTRANSFERASE DOMAIN-CONTAINING PROTEIN"/>
    <property type="match status" value="1"/>
</dbReference>
<evidence type="ECO:0000313" key="3">
    <source>
        <dbReference type="Proteomes" id="UP000001745"/>
    </source>
</evidence>
<evidence type="ECO:0000259" key="1">
    <source>
        <dbReference type="PROSITE" id="PS51186"/>
    </source>
</evidence>
<evidence type="ECO:0000313" key="2">
    <source>
        <dbReference type="EMBL" id="EED13884.1"/>
    </source>
</evidence>
<dbReference type="HOGENOM" id="CLU_970117_0_0_1"/>
<dbReference type="Proteomes" id="UP000001745">
    <property type="component" value="Unassembled WGS sequence"/>
</dbReference>
<organism evidence="2 3">
    <name type="scientific">Talaromyces stipitatus (strain ATCC 10500 / CBS 375.48 / QM 6759 / NRRL 1006)</name>
    <name type="common">Penicillium stipitatum</name>
    <dbReference type="NCBI Taxonomy" id="441959"/>
    <lineage>
        <taxon>Eukaryota</taxon>
        <taxon>Fungi</taxon>
        <taxon>Dikarya</taxon>
        <taxon>Ascomycota</taxon>
        <taxon>Pezizomycotina</taxon>
        <taxon>Eurotiomycetes</taxon>
        <taxon>Eurotiomycetidae</taxon>
        <taxon>Eurotiales</taxon>
        <taxon>Trichocomaceae</taxon>
        <taxon>Talaromyces</taxon>
        <taxon>Talaromyces sect. Talaromyces</taxon>
    </lineage>
</organism>
<proteinExistence type="predicted"/>
<dbReference type="PANTHER" id="PTHR42791">
    <property type="entry name" value="GNAT FAMILY ACETYLTRANSFERASE"/>
    <property type="match status" value="1"/>
</dbReference>
<dbReference type="InterPro" id="IPR000182">
    <property type="entry name" value="GNAT_dom"/>
</dbReference>
<dbReference type="PROSITE" id="PS51186">
    <property type="entry name" value="GNAT"/>
    <property type="match status" value="1"/>
</dbReference>
<reference evidence="3" key="1">
    <citation type="journal article" date="2015" name="Genome Announc.">
        <title>Genome sequence of the AIDS-associated pathogen Penicillium marneffei (ATCC18224) and its near taxonomic relative Talaromyces stipitatus (ATCC10500).</title>
        <authorList>
            <person name="Nierman W.C."/>
            <person name="Fedorova-Abrams N.D."/>
            <person name="Andrianopoulos A."/>
        </authorList>
    </citation>
    <scope>NUCLEOTIDE SEQUENCE [LARGE SCALE GENOMIC DNA]</scope>
    <source>
        <strain evidence="3">ATCC 10500 / CBS 375.48 / QM 6759 / NRRL 1006</strain>
    </source>
</reference>
<dbReference type="OMA" id="DIFPELW"/>
<dbReference type="VEuPathDB" id="FungiDB:TSTA_101240"/>
<accession>B8MLV8</accession>
<name>B8MLV8_TALSN</name>
<dbReference type="GeneID" id="8101812"/>
<dbReference type="InterPro" id="IPR016181">
    <property type="entry name" value="Acyl_CoA_acyltransferase"/>
</dbReference>
<dbReference type="SUPFAM" id="SSF55729">
    <property type="entry name" value="Acyl-CoA N-acyltransferases (Nat)"/>
    <property type="match status" value="1"/>
</dbReference>
<dbReference type="GO" id="GO:0016747">
    <property type="term" value="F:acyltransferase activity, transferring groups other than amino-acyl groups"/>
    <property type="evidence" value="ECO:0007669"/>
    <property type="project" value="InterPro"/>
</dbReference>
<protein>
    <recommendedName>
        <fullName evidence="1">N-acetyltransferase domain-containing protein</fullName>
    </recommendedName>
</protein>
<dbReference type="STRING" id="441959.B8MLV8"/>
<dbReference type="Pfam" id="PF00583">
    <property type="entry name" value="Acetyltransf_1"/>
    <property type="match status" value="1"/>
</dbReference>
<gene>
    <name evidence="2" type="ORF">TSTA_101240</name>
</gene>
<sequence>MPLRPYKPTDSLSLATIKAQCDLTDPLALYCRNLDANQVQLSQSGGDDDKQWKAHIKSLQRSFELEILFPGSVCWVILQHSDQHDEDGSEKIVGFAIWNRHGHSSAAQKWKANGQRFSNRLKGILSYTTMTLSYPFDRSINHTNMTKFHHRIHSCPSPLPANHKLPRERWELEALYIAPSHQRQGYGIEALSWGINVAKEERVEIWVWSSDSGRRLYEKGGFEVLGRIGFGDLLDNSITQDSEVGVWVMVWRDRK</sequence>
<dbReference type="eggNOG" id="ENOG502STYZ">
    <property type="taxonomic scope" value="Eukaryota"/>
</dbReference>